<dbReference type="SUPFAM" id="SSF55486">
    <property type="entry name" value="Metalloproteases ('zincins'), catalytic domain"/>
    <property type="match status" value="1"/>
</dbReference>
<dbReference type="PANTHER" id="PTHR11804:SF79">
    <property type="entry name" value="MITOCHONDRIAL INTERMEDIATE PEPTIDASE"/>
    <property type="match status" value="1"/>
</dbReference>
<keyword evidence="7 15" id="KW-0378">Hydrolase</keyword>
<dbReference type="FunFam" id="3.40.390.10:FF:000055">
    <property type="entry name" value="Related to mitochondrial intermediate peptidase"/>
    <property type="match status" value="1"/>
</dbReference>
<keyword evidence="18" id="KW-1185">Reference proteome</keyword>
<evidence type="ECO:0000256" key="1">
    <source>
        <dbReference type="ARBA" id="ARBA00000436"/>
    </source>
</evidence>
<dbReference type="AlphaFoldDB" id="A0A1Y2BG27"/>
<keyword evidence="11" id="KW-0496">Mitochondrion</keyword>
<dbReference type="PANTHER" id="PTHR11804">
    <property type="entry name" value="PROTEASE M3 THIMET OLIGOPEPTIDASE-RELATED"/>
    <property type="match status" value="1"/>
</dbReference>
<evidence type="ECO:0000256" key="9">
    <source>
        <dbReference type="ARBA" id="ARBA00022946"/>
    </source>
</evidence>
<dbReference type="Gene3D" id="3.40.390.10">
    <property type="entry name" value="Collagenase (Catalytic Domain)"/>
    <property type="match status" value="1"/>
</dbReference>
<comment type="caution">
    <text evidence="17">The sequence shown here is derived from an EMBL/GenBank/DDBJ whole genome shotgun (WGS) entry which is preliminary data.</text>
</comment>
<name>A0A1Y2BG27_9TREE</name>
<evidence type="ECO:0000256" key="11">
    <source>
        <dbReference type="ARBA" id="ARBA00023128"/>
    </source>
</evidence>
<reference evidence="17 18" key="1">
    <citation type="submission" date="2016-07" db="EMBL/GenBank/DDBJ databases">
        <title>Pervasive Adenine N6-methylation of Active Genes in Fungi.</title>
        <authorList>
            <consortium name="DOE Joint Genome Institute"/>
            <person name="Mondo S.J."/>
            <person name="Dannebaum R.O."/>
            <person name="Kuo R.C."/>
            <person name="Labutti K."/>
            <person name="Haridas S."/>
            <person name="Kuo A."/>
            <person name="Salamov A."/>
            <person name="Ahrendt S.R."/>
            <person name="Lipzen A."/>
            <person name="Sullivan W."/>
            <person name="Andreopoulos W.B."/>
            <person name="Clum A."/>
            <person name="Lindquist E."/>
            <person name="Daum C."/>
            <person name="Ramamoorthy G.K."/>
            <person name="Gryganskyi A."/>
            <person name="Culley D."/>
            <person name="Magnuson J.K."/>
            <person name="James T.Y."/>
            <person name="O'Malley M.A."/>
            <person name="Stajich J.E."/>
            <person name="Spatafora J.W."/>
            <person name="Visel A."/>
            <person name="Grigoriev I.V."/>
        </authorList>
    </citation>
    <scope>NUCLEOTIDE SEQUENCE [LARGE SCALE GENOMIC DNA]</scope>
    <source>
        <strain evidence="17 18">68-887.2</strain>
    </source>
</reference>
<evidence type="ECO:0000259" key="16">
    <source>
        <dbReference type="Pfam" id="PF01432"/>
    </source>
</evidence>
<gene>
    <name evidence="17" type="ORF">BCR39DRAFT_597201</name>
</gene>
<dbReference type="EMBL" id="MCFC01000005">
    <property type="protein sequence ID" value="ORY33778.1"/>
    <property type="molecule type" value="Genomic_DNA"/>
</dbReference>
<evidence type="ECO:0000256" key="8">
    <source>
        <dbReference type="ARBA" id="ARBA00022833"/>
    </source>
</evidence>
<organism evidence="17 18">
    <name type="scientific">Naematelia encephala</name>
    <dbReference type="NCBI Taxonomy" id="71784"/>
    <lineage>
        <taxon>Eukaryota</taxon>
        <taxon>Fungi</taxon>
        <taxon>Dikarya</taxon>
        <taxon>Basidiomycota</taxon>
        <taxon>Agaricomycotina</taxon>
        <taxon>Tremellomycetes</taxon>
        <taxon>Tremellales</taxon>
        <taxon>Naemateliaceae</taxon>
        <taxon>Naematelia</taxon>
    </lineage>
</organism>
<keyword evidence="5 15" id="KW-0645">Protease</keyword>
<dbReference type="Pfam" id="PF01432">
    <property type="entry name" value="Peptidase_M3"/>
    <property type="match status" value="1"/>
</dbReference>
<dbReference type="InterPro" id="IPR001567">
    <property type="entry name" value="Pept_M3A_M3B_dom"/>
</dbReference>
<dbReference type="InterPro" id="IPR033851">
    <property type="entry name" value="M3A_MIP"/>
</dbReference>
<keyword evidence="9" id="KW-0809">Transit peptide</keyword>
<dbReference type="Proteomes" id="UP000193986">
    <property type="component" value="Unassembled WGS sequence"/>
</dbReference>
<dbReference type="EC" id="3.4.24.59" evidence="4"/>
<keyword evidence="8 15" id="KW-0862">Zinc</keyword>
<comment type="cofactor">
    <cofactor evidence="15">
        <name>Zn(2+)</name>
        <dbReference type="ChEBI" id="CHEBI:29105"/>
    </cofactor>
    <text evidence="15">Binds 1 zinc ion.</text>
</comment>
<keyword evidence="10 15" id="KW-0482">Metalloprotease</keyword>
<dbReference type="Gene3D" id="1.10.1370.10">
    <property type="entry name" value="Neurolysin, domain 3"/>
    <property type="match status" value="1"/>
</dbReference>
<comment type="subcellular location">
    <subcellularLocation>
        <location evidence="2">Mitochondrion matrix</location>
    </subcellularLocation>
</comment>
<keyword evidence="6 15" id="KW-0479">Metal-binding</keyword>
<evidence type="ECO:0000256" key="2">
    <source>
        <dbReference type="ARBA" id="ARBA00004305"/>
    </source>
</evidence>
<dbReference type="InterPro" id="IPR024079">
    <property type="entry name" value="MetalloPept_cat_dom_sf"/>
</dbReference>
<protein>
    <recommendedName>
        <fullName evidence="13">Mitochondrial intermediate peptidase 1</fullName>
        <ecNumber evidence="4">3.4.24.59</ecNumber>
    </recommendedName>
    <alternativeName>
        <fullName evidence="14">Octapeptidyl aminopeptidase 1</fullName>
    </alternativeName>
</protein>
<proteinExistence type="inferred from homology"/>
<evidence type="ECO:0000256" key="10">
    <source>
        <dbReference type="ARBA" id="ARBA00023049"/>
    </source>
</evidence>
<dbReference type="STRING" id="71784.A0A1Y2BG27"/>
<sequence length="787" mass="86974">MMRLRPSRLRSAYKAAIKAHQARQINTAFKTALDPLKQSIRQNSSTATSASTIQYAYTPPPPLPASSTPDDDLLKAHFDLAHAALSTQSSPSGLFLLDPLTSSSNLPRLTERTLRHARAIVDRMCAAPSDPTGKELRRVIKNLDRLSDLLCGVIDMCELVRYMHPDPKWVAEAERAYEVLCSYMNELNVHPDLYRRSGIRLAPELRDRFVELSDNILSLGRTFSSYASAGPRPDPPIEIPDYERLLSGLGSQFIDSLPRGRGSKRGSVLVTPGSLEAHIIGRYARNSEARRLVYAGALRTDPERVEVLEEMITQRAELAAVLGKDTWADVALADKMAKTPSNVLGFLNSMASHHRPIAAAEVAILQRLKATNLTGNQYSATNSTSHLPPLYAWDRDYYSDRHISSLLPNSPLPSILPYFSVGSCFLGLSRLFSRLYGISFRPVPVAPGEVWHPSVRRLDVIDETEGQIGIIYCDLFRREGKSPNAAHYTVRCSRRVDDDDLDGDSLPRGWDARYGPGLEVEGERLEGRDGLYQLPLVVLNTDFSRVETGGPALLNWNEVETLFHEVGHAMHSMIGRTEFHNVSGTRCATDFVELPSILMELFASSPAVLSLFAEHYATGEALPLPLIQTHIQLQKSNAALETHNTITMALLDHQYHTVRYADLISGAPFDSSEVYAKLQQEVGVIPPVAGTSSQTQFGHLYGYGATYYSYLFDRAIAGKVFATLFNHTPQGSLSRQGGQVFKEKILKWGGGKDPWEMVASVVGGAEGDIISKGDEQAMDVVGSWMIR</sequence>
<dbReference type="OrthoDB" id="17530at2759"/>
<dbReference type="InterPro" id="IPR045090">
    <property type="entry name" value="Pept_M3A_M3B"/>
</dbReference>
<evidence type="ECO:0000256" key="5">
    <source>
        <dbReference type="ARBA" id="ARBA00022670"/>
    </source>
</evidence>
<comment type="similarity">
    <text evidence="3 15">Belongs to the peptidase M3 family.</text>
</comment>
<dbReference type="GO" id="GO:0006518">
    <property type="term" value="P:peptide metabolic process"/>
    <property type="evidence" value="ECO:0007669"/>
    <property type="project" value="TreeGrafter"/>
</dbReference>
<dbReference type="InParanoid" id="A0A1Y2BG27"/>
<dbReference type="GO" id="GO:0005759">
    <property type="term" value="C:mitochondrial matrix"/>
    <property type="evidence" value="ECO:0007669"/>
    <property type="project" value="UniProtKB-SubCell"/>
</dbReference>
<dbReference type="FunCoup" id="A0A1Y2BG27">
    <property type="interactions" value="320"/>
</dbReference>
<evidence type="ECO:0000256" key="12">
    <source>
        <dbReference type="ARBA" id="ARBA00025208"/>
    </source>
</evidence>
<evidence type="ECO:0000256" key="13">
    <source>
        <dbReference type="ARBA" id="ARBA00071226"/>
    </source>
</evidence>
<evidence type="ECO:0000256" key="7">
    <source>
        <dbReference type="ARBA" id="ARBA00022801"/>
    </source>
</evidence>
<dbReference type="InterPro" id="IPR024077">
    <property type="entry name" value="Neurolysin/TOP_dom2"/>
</dbReference>
<evidence type="ECO:0000256" key="3">
    <source>
        <dbReference type="ARBA" id="ARBA00006040"/>
    </source>
</evidence>
<evidence type="ECO:0000256" key="15">
    <source>
        <dbReference type="RuleBase" id="RU003435"/>
    </source>
</evidence>
<dbReference type="GO" id="GO:0004222">
    <property type="term" value="F:metalloendopeptidase activity"/>
    <property type="evidence" value="ECO:0007669"/>
    <property type="project" value="UniProtKB-EC"/>
</dbReference>
<evidence type="ECO:0000313" key="17">
    <source>
        <dbReference type="EMBL" id="ORY33778.1"/>
    </source>
</evidence>
<dbReference type="GO" id="GO:0006627">
    <property type="term" value="P:protein processing involved in protein targeting to mitochondrion"/>
    <property type="evidence" value="ECO:0007669"/>
    <property type="project" value="TreeGrafter"/>
</dbReference>
<dbReference type="CDD" id="cd06457">
    <property type="entry name" value="M3A_MIP"/>
    <property type="match status" value="1"/>
</dbReference>
<accession>A0A1Y2BG27</accession>
<evidence type="ECO:0000256" key="4">
    <source>
        <dbReference type="ARBA" id="ARBA00012441"/>
    </source>
</evidence>
<comment type="catalytic activity">
    <reaction evidence="1">
        <text>Release of an N-terminal octapeptide as second stage of processing of some proteins imported into the mitochondrion.</text>
        <dbReference type="EC" id="3.4.24.59"/>
    </reaction>
</comment>
<evidence type="ECO:0000256" key="14">
    <source>
        <dbReference type="ARBA" id="ARBA00082239"/>
    </source>
</evidence>
<dbReference type="GO" id="GO:0046872">
    <property type="term" value="F:metal ion binding"/>
    <property type="evidence" value="ECO:0007669"/>
    <property type="project" value="UniProtKB-UniRule"/>
</dbReference>
<evidence type="ECO:0000256" key="6">
    <source>
        <dbReference type="ARBA" id="ARBA00022723"/>
    </source>
</evidence>
<comment type="function">
    <text evidence="12">Cleaves proteins, imported into the mitochondrion, to their mature size. While most mitochondrial precursor proteins are processed to the mature form in one step by mitochondrial processing peptidase (MPP), the sequential cleavage by MIP of an octapeptide after initial processing by MPP is a required step for a subgroup of nuclear-encoded precursor proteins destined for the matrix or the inner membrane.</text>
</comment>
<feature type="domain" description="Peptidase M3A/M3B catalytic" evidence="16">
    <location>
        <begin position="283"/>
        <end position="762"/>
    </location>
</feature>
<evidence type="ECO:0000313" key="18">
    <source>
        <dbReference type="Proteomes" id="UP000193986"/>
    </source>
</evidence>